<dbReference type="Proteomes" id="UP001356427">
    <property type="component" value="Unassembled WGS sequence"/>
</dbReference>
<sequence>MLAPVSPGSWQYLSLSLARPCCPGWVWEGMGGWLRFSWSGSAPSSSPGGLAVVVLGQVEAAAPAP</sequence>
<dbReference type="AlphaFoldDB" id="A0AAN8LKQ2"/>
<organism evidence="1 2">
    <name type="scientific">Coregonus suidteri</name>
    <dbReference type="NCBI Taxonomy" id="861788"/>
    <lineage>
        <taxon>Eukaryota</taxon>
        <taxon>Metazoa</taxon>
        <taxon>Chordata</taxon>
        <taxon>Craniata</taxon>
        <taxon>Vertebrata</taxon>
        <taxon>Euteleostomi</taxon>
        <taxon>Actinopterygii</taxon>
        <taxon>Neopterygii</taxon>
        <taxon>Teleostei</taxon>
        <taxon>Protacanthopterygii</taxon>
        <taxon>Salmoniformes</taxon>
        <taxon>Salmonidae</taxon>
        <taxon>Coregoninae</taxon>
        <taxon>Coregonus</taxon>
    </lineage>
</organism>
<protein>
    <submittedName>
        <fullName evidence="1">Uncharacterized protein</fullName>
    </submittedName>
</protein>
<keyword evidence="2" id="KW-1185">Reference proteome</keyword>
<evidence type="ECO:0000313" key="1">
    <source>
        <dbReference type="EMBL" id="KAK6311549.1"/>
    </source>
</evidence>
<comment type="caution">
    <text evidence="1">The sequence shown here is derived from an EMBL/GenBank/DDBJ whole genome shotgun (WGS) entry which is preliminary data.</text>
</comment>
<name>A0AAN8LKQ2_9TELE</name>
<evidence type="ECO:0000313" key="2">
    <source>
        <dbReference type="Proteomes" id="UP001356427"/>
    </source>
</evidence>
<gene>
    <name evidence="1" type="ORF">J4Q44_G00172130</name>
</gene>
<dbReference type="EMBL" id="JAGTTL010000015">
    <property type="protein sequence ID" value="KAK6311549.1"/>
    <property type="molecule type" value="Genomic_DNA"/>
</dbReference>
<accession>A0AAN8LKQ2</accession>
<reference evidence="1 2" key="1">
    <citation type="submission" date="2021-04" db="EMBL/GenBank/DDBJ databases">
        <authorList>
            <person name="De Guttry C."/>
            <person name="Zahm M."/>
            <person name="Klopp C."/>
            <person name="Cabau C."/>
            <person name="Louis A."/>
            <person name="Berthelot C."/>
            <person name="Parey E."/>
            <person name="Roest Crollius H."/>
            <person name="Montfort J."/>
            <person name="Robinson-Rechavi M."/>
            <person name="Bucao C."/>
            <person name="Bouchez O."/>
            <person name="Gislard M."/>
            <person name="Lluch J."/>
            <person name="Milhes M."/>
            <person name="Lampietro C."/>
            <person name="Lopez Roques C."/>
            <person name="Donnadieu C."/>
            <person name="Braasch I."/>
            <person name="Desvignes T."/>
            <person name="Postlethwait J."/>
            <person name="Bobe J."/>
            <person name="Wedekind C."/>
            <person name="Guiguen Y."/>
        </authorList>
    </citation>
    <scope>NUCLEOTIDE SEQUENCE [LARGE SCALE GENOMIC DNA]</scope>
    <source>
        <strain evidence="1">Cs_M1</strain>
        <tissue evidence="1">Blood</tissue>
    </source>
</reference>
<proteinExistence type="predicted"/>
<feature type="non-terminal residue" evidence="1">
    <location>
        <position position="65"/>
    </location>
</feature>